<evidence type="ECO:0000256" key="1">
    <source>
        <dbReference type="SAM" id="MobiDB-lite"/>
    </source>
</evidence>
<comment type="caution">
    <text evidence="2">The sequence shown here is derived from an EMBL/GenBank/DDBJ whole genome shotgun (WGS) entry which is preliminary data.</text>
</comment>
<protein>
    <submittedName>
        <fullName evidence="2">Uncharacterized protein</fullName>
    </submittedName>
</protein>
<dbReference type="Proteomes" id="UP001589718">
    <property type="component" value="Unassembled WGS sequence"/>
</dbReference>
<reference evidence="2 3" key="1">
    <citation type="submission" date="2024-09" db="EMBL/GenBank/DDBJ databases">
        <authorList>
            <person name="Sun Q."/>
            <person name="Mori K."/>
        </authorList>
    </citation>
    <scope>NUCLEOTIDE SEQUENCE [LARGE SCALE GENOMIC DNA]</scope>
    <source>
        <strain evidence="2 3">JCM 4362</strain>
    </source>
</reference>
<name>A0ABV5PK15_STRCM</name>
<sequence>MPTPELPVTLDMPDKVTDYLRTTELEPAERVALDQGTTVRRGQGYTLRVTTVPAVRRGLLARCQPLDDVQGAPAVPVRRKARSRPKPLALPAGDESVGPAPSAAECRCQMSPRRTAAPSVKSA</sequence>
<evidence type="ECO:0000313" key="2">
    <source>
        <dbReference type="EMBL" id="MFB9523545.1"/>
    </source>
</evidence>
<accession>A0ABV5PK15</accession>
<proteinExistence type="predicted"/>
<evidence type="ECO:0000313" key="3">
    <source>
        <dbReference type="Proteomes" id="UP001589718"/>
    </source>
</evidence>
<dbReference type="RefSeq" id="WP_345225356.1">
    <property type="nucleotide sequence ID" value="NZ_BAAAXE010000013.1"/>
</dbReference>
<keyword evidence="3" id="KW-1185">Reference proteome</keyword>
<organism evidence="2 3">
    <name type="scientific">Streptomyces cremeus</name>
    <dbReference type="NCBI Taxonomy" id="66881"/>
    <lineage>
        <taxon>Bacteria</taxon>
        <taxon>Bacillati</taxon>
        <taxon>Actinomycetota</taxon>
        <taxon>Actinomycetes</taxon>
        <taxon>Kitasatosporales</taxon>
        <taxon>Streptomycetaceae</taxon>
        <taxon>Streptomyces</taxon>
    </lineage>
</organism>
<dbReference type="EMBL" id="JBHMCR010000018">
    <property type="protein sequence ID" value="MFB9523545.1"/>
    <property type="molecule type" value="Genomic_DNA"/>
</dbReference>
<gene>
    <name evidence="2" type="ORF">ACFFTU_26725</name>
</gene>
<feature type="region of interest" description="Disordered" evidence="1">
    <location>
        <begin position="68"/>
        <end position="123"/>
    </location>
</feature>